<dbReference type="OrthoDB" id="9980018at2"/>
<evidence type="ECO:0000313" key="2">
    <source>
        <dbReference type="Proteomes" id="UP000238327"/>
    </source>
</evidence>
<proteinExistence type="predicted"/>
<protein>
    <submittedName>
        <fullName evidence="1">Uncharacterized protein</fullName>
    </submittedName>
</protein>
<name>A0A2R3QHI1_ECTME</name>
<dbReference type="EMBL" id="CP027657">
    <property type="protein sequence ID" value="AVO51235.1"/>
    <property type="molecule type" value="Genomic_DNA"/>
</dbReference>
<sequence length="98" mass="11242">MSRDHITIVFHHFLLALEHSLRSTRTALYDFSVESNRYHALGMLSAAMNLEAIDFKQYERLAELVNNAAVLRREELIGKMPLHSHRALVVLTRGERAA</sequence>
<dbReference type="RefSeq" id="WP_106735992.1">
    <property type="nucleotide sequence ID" value="NZ_CP027657.1"/>
</dbReference>
<reference evidence="1 2" key="1">
    <citation type="submission" date="2018-03" db="EMBL/GenBank/DDBJ databases">
        <title>Complete genome sequence and methylome analysis of Pseudomonas mendocina NEB 698.</title>
        <authorList>
            <person name="Morgan R.D."/>
        </authorList>
    </citation>
    <scope>NUCLEOTIDE SEQUENCE [LARGE SCALE GENOMIC DNA]</scope>
    <source>
        <strain evidence="1 2">NEB698</strain>
    </source>
</reference>
<accession>A0A2R3QHI1</accession>
<dbReference type="Proteomes" id="UP000238327">
    <property type="component" value="Chromosome"/>
</dbReference>
<evidence type="ECO:0000313" key="1">
    <source>
        <dbReference type="EMBL" id="AVO51235.1"/>
    </source>
</evidence>
<dbReference type="AlphaFoldDB" id="A0A2R3QHI1"/>
<organism evidence="1 2">
    <name type="scientific">Ectopseudomonas mendocina</name>
    <name type="common">Pseudomonas mendocina</name>
    <dbReference type="NCBI Taxonomy" id="300"/>
    <lineage>
        <taxon>Bacteria</taxon>
        <taxon>Pseudomonadati</taxon>
        <taxon>Pseudomonadota</taxon>
        <taxon>Gammaproteobacteria</taxon>
        <taxon>Pseudomonadales</taxon>
        <taxon>Pseudomonadaceae</taxon>
        <taxon>Ectopseudomonas</taxon>
    </lineage>
</organism>
<gene>
    <name evidence="1" type="ORF">C7A17_00100</name>
</gene>